<accession>S7PRU8</accession>
<feature type="compositionally biased region" description="Acidic residues" evidence="1">
    <location>
        <begin position="290"/>
        <end position="304"/>
    </location>
</feature>
<dbReference type="GeneID" id="19302971"/>
<dbReference type="AlphaFoldDB" id="S7PRU8"/>
<feature type="compositionally biased region" description="Basic and acidic residues" evidence="1">
    <location>
        <begin position="279"/>
        <end position="289"/>
    </location>
</feature>
<dbReference type="HOGENOM" id="CLU_894444_0_0_1"/>
<dbReference type="EMBL" id="KB469359">
    <property type="protein sequence ID" value="EPQ50103.1"/>
    <property type="molecule type" value="Genomic_DNA"/>
</dbReference>
<evidence type="ECO:0000313" key="2">
    <source>
        <dbReference type="EMBL" id="EPQ50103.1"/>
    </source>
</evidence>
<dbReference type="OrthoDB" id="3317531at2759"/>
<organism evidence="2 3">
    <name type="scientific">Gloeophyllum trabeum (strain ATCC 11539 / FP-39264 / Madison 617)</name>
    <name type="common">Brown rot fungus</name>
    <dbReference type="NCBI Taxonomy" id="670483"/>
    <lineage>
        <taxon>Eukaryota</taxon>
        <taxon>Fungi</taxon>
        <taxon>Dikarya</taxon>
        <taxon>Basidiomycota</taxon>
        <taxon>Agaricomycotina</taxon>
        <taxon>Agaricomycetes</taxon>
        <taxon>Gloeophyllales</taxon>
        <taxon>Gloeophyllaceae</taxon>
        <taxon>Gloeophyllum</taxon>
    </lineage>
</organism>
<name>S7PRU8_GLOTA</name>
<evidence type="ECO:0000256" key="1">
    <source>
        <dbReference type="SAM" id="MobiDB-lite"/>
    </source>
</evidence>
<feature type="compositionally biased region" description="Basic and acidic residues" evidence="1">
    <location>
        <begin position="257"/>
        <end position="266"/>
    </location>
</feature>
<dbReference type="KEGG" id="gtr:GLOTRDRAFT_134250"/>
<reference evidence="2 3" key="1">
    <citation type="journal article" date="2012" name="Science">
        <title>The Paleozoic origin of enzymatic lignin decomposition reconstructed from 31 fungal genomes.</title>
        <authorList>
            <person name="Floudas D."/>
            <person name="Binder M."/>
            <person name="Riley R."/>
            <person name="Barry K."/>
            <person name="Blanchette R.A."/>
            <person name="Henrissat B."/>
            <person name="Martinez A.T."/>
            <person name="Otillar R."/>
            <person name="Spatafora J.W."/>
            <person name="Yadav J.S."/>
            <person name="Aerts A."/>
            <person name="Benoit I."/>
            <person name="Boyd A."/>
            <person name="Carlson A."/>
            <person name="Copeland A."/>
            <person name="Coutinho P.M."/>
            <person name="de Vries R.P."/>
            <person name="Ferreira P."/>
            <person name="Findley K."/>
            <person name="Foster B."/>
            <person name="Gaskell J."/>
            <person name="Glotzer D."/>
            <person name="Gorecki P."/>
            <person name="Heitman J."/>
            <person name="Hesse C."/>
            <person name="Hori C."/>
            <person name="Igarashi K."/>
            <person name="Jurgens J.A."/>
            <person name="Kallen N."/>
            <person name="Kersten P."/>
            <person name="Kohler A."/>
            <person name="Kuees U."/>
            <person name="Kumar T.K.A."/>
            <person name="Kuo A."/>
            <person name="LaButti K."/>
            <person name="Larrondo L.F."/>
            <person name="Lindquist E."/>
            <person name="Ling A."/>
            <person name="Lombard V."/>
            <person name="Lucas S."/>
            <person name="Lundell T."/>
            <person name="Martin R."/>
            <person name="McLaughlin D.J."/>
            <person name="Morgenstern I."/>
            <person name="Morin E."/>
            <person name="Murat C."/>
            <person name="Nagy L.G."/>
            <person name="Nolan M."/>
            <person name="Ohm R.A."/>
            <person name="Patyshakuliyeva A."/>
            <person name="Rokas A."/>
            <person name="Ruiz-Duenas F.J."/>
            <person name="Sabat G."/>
            <person name="Salamov A."/>
            <person name="Samejima M."/>
            <person name="Schmutz J."/>
            <person name="Slot J.C."/>
            <person name="St John F."/>
            <person name="Stenlid J."/>
            <person name="Sun H."/>
            <person name="Sun S."/>
            <person name="Syed K."/>
            <person name="Tsang A."/>
            <person name="Wiebenga A."/>
            <person name="Young D."/>
            <person name="Pisabarro A."/>
            <person name="Eastwood D.C."/>
            <person name="Martin F."/>
            <person name="Cullen D."/>
            <person name="Grigoriev I.V."/>
            <person name="Hibbett D.S."/>
        </authorList>
    </citation>
    <scope>NUCLEOTIDE SEQUENCE [LARGE SCALE GENOMIC DNA]</scope>
    <source>
        <strain evidence="2 3">ATCC 11539</strain>
    </source>
</reference>
<keyword evidence="3" id="KW-1185">Reference proteome</keyword>
<dbReference type="RefSeq" id="XP_007871439.1">
    <property type="nucleotide sequence ID" value="XM_007873248.1"/>
</dbReference>
<evidence type="ECO:0000313" key="3">
    <source>
        <dbReference type="Proteomes" id="UP000030669"/>
    </source>
</evidence>
<gene>
    <name evidence="2" type="ORF">GLOTRDRAFT_134250</name>
</gene>
<sequence length="311" mass="34918">MVMPQLEHAYVQVHNFAYLEEIVACMHGVIDGIGSTQVLCGCTMYNPSPTSICCMLTPDLTTTTWQSQTAGLCLVFEGYDYDEEAWILDVLRPRLQPYLSTVERLTIEDGRAYVEQSVMAWRQLFSLMPGVTELCVSGRYTSALPAGLYALDRSGEPTNPLFPKLESLRLESVWFRDPWRRILSVVDFLDRVLKPYQGLDCPNTHIRLTITAGINISATDIEVLRDIFEVVKWDSLEKNDVSHEDDVQWYVFPGDDAGGKREKGADESDYDADDEDDDREARRGIHWDADGEGNGDDSASEAPEEGAASEN</sequence>
<feature type="compositionally biased region" description="Acidic residues" evidence="1">
    <location>
        <begin position="267"/>
        <end position="278"/>
    </location>
</feature>
<dbReference type="Proteomes" id="UP000030669">
    <property type="component" value="Unassembled WGS sequence"/>
</dbReference>
<proteinExistence type="predicted"/>
<protein>
    <submittedName>
        <fullName evidence="2">Uncharacterized protein</fullName>
    </submittedName>
</protein>
<feature type="region of interest" description="Disordered" evidence="1">
    <location>
        <begin position="252"/>
        <end position="311"/>
    </location>
</feature>